<keyword evidence="7" id="KW-0949">S-adenosyl-L-methionine</keyword>
<evidence type="ECO:0000256" key="9">
    <source>
        <dbReference type="ARBA" id="ARBA00023242"/>
    </source>
</evidence>
<dbReference type="EMBL" id="JAINUG010000581">
    <property type="protein sequence ID" value="KAJ8366513.1"/>
    <property type="molecule type" value="Genomic_DNA"/>
</dbReference>
<dbReference type="InterPro" id="IPR029063">
    <property type="entry name" value="SAM-dependent_MTases_sf"/>
</dbReference>
<proteinExistence type="inferred from homology"/>
<evidence type="ECO:0000256" key="8">
    <source>
        <dbReference type="ARBA" id="ARBA00022694"/>
    </source>
</evidence>
<sequence length="335" mass="38136">MHPCLANHLYELFNELAGDLSRDMAQAKEPVSMKSSDVCNSSPGSLRIDSVGSESAEQTEGHAGRTLAAEELEKLSGDQTLVSQFKQQKLEKEAQKNWDLFYKRNTTKFFKDRHWTTREFEELKACRTFEAQKLVLLEAGCGVGNCMFPLLAEDDNIFVYACDFSPRAVEFVKENPLCCAERCKAFQCDLTSDDLQANIPRDSVDVVTLIFVLSAIHPDKMHLVLENIYRVLKPGGIVLFRDYGLHDHAMLRFKSGSKLGENYYVRQDGTRAFFFTRELLAELFCEAGFRSSLNEFVLRETVNRKESLCVPRVFLQSKFRKPDQTSHSPLTAPYP</sequence>
<evidence type="ECO:0000256" key="11">
    <source>
        <dbReference type="ARBA" id="ARBA00058280"/>
    </source>
</evidence>
<feature type="domain" description="Methyltransferase type 12" evidence="15">
    <location>
        <begin position="137"/>
        <end position="238"/>
    </location>
</feature>
<dbReference type="SUPFAM" id="SSF53335">
    <property type="entry name" value="S-adenosyl-L-methionine-dependent methyltransferases"/>
    <property type="match status" value="1"/>
</dbReference>
<dbReference type="InterPro" id="IPR013217">
    <property type="entry name" value="Methyltransf_12"/>
</dbReference>
<dbReference type="GO" id="GO:0030488">
    <property type="term" value="P:tRNA methylation"/>
    <property type="evidence" value="ECO:0007669"/>
    <property type="project" value="UniProtKB-ARBA"/>
</dbReference>
<dbReference type="InterPro" id="IPR026113">
    <property type="entry name" value="METTL2/6/8-like"/>
</dbReference>
<keyword evidence="4" id="KW-0963">Cytoplasm</keyword>
<dbReference type="Pfam" id="PF08242">
    <property type="entry name" value="Methyltransf_12"/>
    <property type="match status" value="1"/>
</dbReference>
<evidence type="ECO:0000256" key="1">
    <source>
        <dbReference type="ARBA" id="ARBA00004123"/>
    </source>
</evidence>
<evidence type="ECO:0000313" key="17">
    <source>
        <dbReference type="Proteomes" id="UP001221898"/>
    </source>
</evidence>
<accession>A0AAD7R594</accession>
<dbReference type="PANTHER" id="PTHR22809">
    <property type="entry name" value="METHYLTRANSFERASE-RELATED"/>
    <property type="match status" value="1"/>
</dbReference>
<dbReference type="GO" id="GO:0052735">
    <property type="term" value="F:tRNA (cytidine-3-)-methyltransferase activity"/>
    <property type="evidence" value="ECO:0007669"/>
    <property type="project" value="UniProtKB-ARBA"/>
</dbReference>
<keyword evidence="5" id="KW-0489">Methyltransferase</keyword>
<dbReference type="PANTHER" id="PTHR22809:SF5">
    <property type="entry name" value="TRNA N(3)-METHYLCYTIDINE METHYLTRANSFERASE METTL6"/>
    <property type="match status" value="1"/>
</dbReference>
<comment type="similarity">
    <text evidence="3">Belongs to the methyltransferase superfamily. METL family.</text>
</comment>
<gene>
    <name evidence="16" type="ORF">AAFF_G00353150</name>
</gene>
<keyword evidence="6" id="KW-0808">Transferase</keyword>
<comment type="caution">
    <text evidence="16">The sequence shown here is derived from an EMBL/GenBank/DDBJ whole genome shotgun (WGS) entry which is preliminary data.</text>
</comment>
<evidence type="ECO:0000256" key="7">
    <source>
        <dbReference type="ARBA" id="ARBA00022691"/>
    </source>
</evidence>
<dbReference type="AlphaFoldDB" id="A0AAD7R594"/>
<organism evidence="16 17">
    <name type="scientific">Aldrovandia affinis</name>
    <dbReference type="NCBI Taxonomy" id="143900"/>
    <lineage>
        <taxon>Eukaryota</taxon>
        <taxon>Metazoa</taxon>
        <taxon>Chordata</taxon>
        <taxon>Craniata</taxon>
        <taxon>Vertebrata</taxon>
        <taxon>Euteleostomi</taxon>
        <taxon>Actinopterygii</taxon>
        <taxon>Neopterygii</taxon>
        <taxon>Teleostei</taxon>
        <taxon>Notacanthiformes</taxon>
        <taxon>Halosauridae</taxon>
        <taxon>Aldrovandia</taxon>
    </lineage>
</organism>
<keyword evidence="8" id="KW-0819">tRNA processing</keyword>
<dbReference type="GO" id="GO:0005737">
    <property type="term" value="C:cytoplasm"/>
    <property type="evidence" value="ECO:0007669"/>
    <property type="project" value="UniProtKB-SubCell"/>
</dbReference>
<evidence type="ECO:0000259" key="15">
    <source>
        <dbReference type="Pfam" id="PF08242"/>
    </source>
</evidence>
<dbReference type="FunFam" id="3.40.50.150:FF:000279">
    <property type="entry name" value="Methyltransferase-like protein"/>
    <property type="match status" value="1"/>
</dbReference>
<keyword evidence="17" id="KW-1185">Reference proteome</keyword>
<dbReference type="Gene3D" id="3.40.50.150">
    <property type="entry name" value="Vaccinia Virus protein VP39"/>
    <property type="match status" value="1"/>
</dbReference>
<dbReference type="CDD" id="cd02440">
    <property type="entry name" value="AdoMet_MTases"/>
    <property type="match status" value="1"/>
</dbReference>
<keyword evidence="9" id="KW-0539">Nucleus</keyword>
<comment type="function">
    <text evidence="11">S-adenosyl-L-methionine-dependent methyltransferase that mediates N(3)-methylcytidine modification of residue 32 of the tRNA anticodon loop of tRNA(Ser), including tRNA(Ser)(UGA) and tRNA(Ser)(GCU). Interaction with SARS1/SerRS is required for N(3)-methylcytidine methylation.</text>
</comment>
<evidence type="ECO:0000256" key="3">
    <source>
        <dbReference type="ARBA" id="ARBA00009725"/>
    </source>
</evidence>
<evidence type="ECO:0000256" key="10">
    <source>
        <dbReference type="ARBA" id="ARBA00050646"/>
    </source>
</evidence>
<comment type="subcellular location">
    <subcellularLocation>
        <location evidence="2">Cytoplasm</location>
    </subcellularLocation>
    <subcellularLocation>
        <location evidence="1">Nucleus</location>
    </subcellularLocation>
</comment>
<evidence type="ECO:0000313" key="16">
    <source>
        <dbReference type="EMBL" id="KAJ8366513.1"/>
    </source>
</evidence>
<evidence type="ECO:0000256" key="4">
    <source>
        <dbReference type="ARBA" id="ARBA00022490"/>
    </source>
</evidence>
<comment type="subunit">
    <text evidence="12">Monomer. Interacts with SARS1/SerRS; interaction is mediated via tRNA(Ser) and is required for N(3)-methylcytidine methylation.</text>
</comment>
<dbReference type="GO" id="GO:0005634">
    <property type="term" value="C:nucleus"/>
    <property type="evidence" value="ECO:0007669"/>
    <property type="project" value="UniProtKB-SubCell"/>
</dbReference>
<evidence type="ECO:0000256" key="5">
    <source>
        <dbReference type="ARBA" id="ARBA00022603"/>
    </source>
</evidence>
<comment type="catalytic activity">
    <reaction evidence="10">
        <text>cytidine(32) in tRNA(Ser) + S-adenosyl-L-methionine = N(3)-methylcytidine(32) in tRNA(Ser) + S-adenosyl-L-homocysteine + H(+)</text>
        <dbReference type="Rhea" id="RHEA:50956"/>
        <dbReference type="Rhea" id="RHEA-COMP:12849"/>
        <dbReference type="Rhea" id="RHEA-COMP:12851"/>
        <dbReference type="ChEBI" id="CHEBI:15378"/>
        <dbReference type="ChEBI" id="CHEBI:57856"/>
        <dbReference type="ChEBI" id="CHEBI:59789"/>
        <dbReference type="ChEBI" id="CHEBI:74894"/>
        <dbReference type="ChEBI" id="CHEBI:82748"/>
    </reaction>
    <physiologicalReaction direction="left-to-right" evidence="10">
        <dbReference type="Rhea" id="RHEA:50957"/>
    </physiologicalReaction>
</comment>
<evidence type="ECO:0000256" key="12">
    <source>
        <dbReference type="ARBA" id="ARBA00065134"/>
    </source>
</evidence>
<reference evidence="16" key="1">
    <citation type="journal article" date="2023" name="Science">
        <title>Genome structures resolve the early diversification of teleost fishes.</title>
        <authorList>
            <person name="Parey E."/>
            <person name="Louis A."/>
            <person name="Montfort J."/>
            <person name="Bouchez O."/>
            <person name="Roques C."/>
            <person name="Iampietro C."/>
            <person name="Lluch J."/>
            <person name="Castinel A."/>
            <person name="Donnadieu C."/>
            <person name="Desvignes T."/>
            <person name="Floi Bucao C."/>
            <person name="Jouanno E."/>
            <person name="Wen M."/>
            <person name="Mejri S."/>
            <person name="Dirks R."/>
            <person name="Jansen H."/>
            <person name="Henkel C."/>
            <person name="Chen W.J."/>
            <person name="Zahm M."/>
            <person name="Cabau C."/>
            <person name="Klopp C."/>
            <person name="Thompson A.W."/>
            <person name="Robinson-Rechavi M."/>
            <person name="Braasch I."/>
            <person name="Lecointre G."/>
            <person name="Bobe J."/>
            <person name="Postlethwait J.H."/>
            <person name="Berthelot C."/>
            <person name="Roest Crollius H."/>
            <person name="Guiguen Y."/>
        </authorList>
    </citation>
    <scope>NUCLEOTIDE SEQUENCE</scope>
    <source>
        <strain evidence="16">NC1722</strain>
    </source>
</reference>
<evidence type="ECO:0000256" key="13">
    <source>
        <dbReference type="ARBA" id="ARBA00067376"/>
    </source>
</evidence>
<protein>
    <recommendedName>
        <fullName evidence="13">tRNA N(3)-cytidine methyltransferase METTL6</fullName>
    </recommendedName>
    <alternativeName>
        <fullName evidence="14">Methyltransferase-like protein 6</fullName>
    </alternativeName>
</protein>
<evidence type="ECO:0000256" key="6">
    <source>
        <dbReference type="ARBA" id="ARBA00022679"/>
    </source>
</evidence>
<name>A0AAD7R594_9TELE</name>
<evidence type="ECO:0000256" key="14">
    <source>
        <dbReference type="ARBA" id="ARBA00079889"/>
    </source>
</evidence>
<evidence type="ECO:0000256" key="2">
    <source>
        <dbReference type="ARBA" id="ARBA00004496"/>
    </source>
</evidence>
<dbReference type="Proteomes" id="UP001221898">
    <property type="component" value="Unassembled WGS sequence"/>
</dbReference>